<dbReference type="GO" id="GO:0016020">
    <property type="term" value="C:membrane"/>
    <property type="evidence" value="ECO:0007669"/>
    <property type="project" value="TreeGrafter"/>
</dbReference>
<feature type="chain" id="PRO_5001994791" evidence="2">
    <location>
        <begin position="22"/>
        <end position="258"/>
    </location>
</feature>
<proteinExistence type="predicted"/>
<reference evidence="3" key="1">
    <citation type="submission" date="2014-11" db="EMBL/GenBank/DDBJ databases">
        <authorList>
            <person name="Geib S."/>
        </authorList>
    </citation>
    <scope>NUCLEOTIDE SEQUENCE</scope>
</reference>
<keyword evidence="1" id="KW-1133">Transmembrane helix</keyword>
<dbReference type="RefSeq" id="XP_011182660.1">
    <property type="nucleotide sequence ID" value="XM_011184358.3"/>
</dbReference>
<dbReference type="InterPro" id="IPR012464">
    <property type="entry name" value="DUF1676"/>
</dbReference>
<organism evidence="3">
    <name type="scientific">Zeugodacus cucurbitae</name>
    <name type="common">Melon fruit fly</name>
    <name type="synonym">Bactrocera cucurbitae</name>
    <dbReference type="NCBI Taxonomy" id="28588"/>
    <lineage>
        <taxon>Eukaryota</taxon>
        <taxon>Metazoa</taxon>
        <taxon>Ecdysozoa</taxon>
        <taxon>Arthropoda</taxon>
        <taxon>Hexapoda</taxon>
        <taxon>Insecta</taxon>
        <taxon>Pterygota</taxon>
        <taxon>Neoptera</taxon>
        <taxon>Endopterygota</taxon>
        <taxon>Diptera</taxon>
        <taxon>Brachycera</taxon>
        <taxon>Muscomorpha</taxon>
        <taxon>Tephritoidea</taxon>
        <taxon>Tephritidae</taxon>
        <taxon>Zeugodacus</taxon>
        <taxon>Zeugodacus</taxon>
    </lineage>
</organism>
<evidence type="ECO:0000256" key="2">
    <source>
        <dbReference type="SAM" id="SignalP"/>
    </source>
</evidence>
<reference evidence="3" key="2">
    <citation type="journal article" date="2015" name="Gigascience">
        <title>Reconstructing a comprehensive transcriptome assembly of a white-pupal translocated strain of the pest fruit fly Bactrocera cucurbitae.</title>
        <authorList>
            <person name="Sim S.B."/>
            <person name="Calla B."/>
            <person name="Hall B."/>
            <person name="DeRego T."/>
            <person name="Geib S.M."/>
        </authorList>
    </citation>
    <scope>NUCLEOTIDE SEQUENCE</scope>
</reference>
<dbReference type="PANTHER" id="PTHR21879:SF6">
    <property type="entry name" value="OSIRIS 19, ISOFORM A"/>
    <property type="match status" value="1"/>
</dbReference>
<dbReference type="GeneID" id="105212407"/>
<gene>
    <name evidence="3" type="primary">eno_1</name>
    <name evidence="3" type="ORF">g.1295</name>
</gene>
<dbReference type="PANTHER" id="PTHR21879">
    <property type="entry name" value="FI03362P-RELATED-RELATED"/>
    <property type="match status" value="1"/>
</dbReference>
<dbReference type="OrthoDB" id="6622845at2759"/>
<dbReference type="EMBL" id="GBXI01003517">
    <property type="protein sequence ID" value="JAD10775.1"/>
    <property type="molecule type" value="Transcribed_RNA"/>
</dbReference>
<evidence type="ECO:0000313" key="3">
    <source>
        <dbReference type="EMBL" id="JAD10775.1"/>
    </source>
</evidence>
<keyword evidence="1" id="KW-0472">Membrane</keyword>
<dbReference type="AlphaFoldDB" id="A0A0A1XIQ3"/>
<keyword evidence="2" id="KW-0732">Signal</keyword>
<sequence>MASMRYFVLVALLGFAAVANAANAVRPTNMQGMIDEENAKCESGADSMACIKVRAMRFVDTVINNDNYKLGDVEVRSNGYQPAAADASGARSNDEERDFVDAVGDYLQGHDVTMDLPLGDAKVTVSSRNLANDELSLNVKLAGDGVVEGKGKKHRLRKMIMPLMVLILLKAMTVIPMAIGILKIKAFNALALGFFSFIVSVGLAIFQLCKKIAAEHHSAHITAHGPWDGRAIGLSAAVNEPAYQPSEGAQSLAYKAYV</sequence>
<protein>
    <submittedName>
        <fullName evidence="3">Enolase</fullName>
    </submittedName>
</protein>
<name>A0A0A1XIQ3_ZEUCU</name>
<feature type="signal peptide" evidence="2">
    <location>
        <begin position="1"/>
        <end position="21"/>
    </location>
</feature>
<dbReference type="CTD" id="40776"/>
<evidence type="ECO:0000256" key="1">
    <source>
        <dbReference type="SAM" id="Phobius"/>
    </source>
</evidence>
<keyword evidence="1" id="KW-0812">Transmembrane</keyword>
<feature type="transmembrane region" description="Helical" evidence="1">
    <location>
        <begin position="159"/>
        <end position="182"/>
    </location>
</feature>
<feature type="transmembrane region" description="Helical" evidence="1">
    <location>
        <begin position="189"/>
        <end position="208"/>
    </location>
</feature>
<dbReference type="Pfam" id="PF07898">
    <property type="entry name" value="DUF1676"/>
    <property type="match status" value="1"/>
</dbReference>
<accession>A0A0A1XIQ3</accession>